<keyword evidence="2" id="KW-1185">Reference proteome</keyword>
<evidence type="ECO:0000313" key="1">
    <source>
        <dbReference type="EMBL" id="KAK3681204.1"/>
    </source>
</evidence>
<protein>
    <submittedName>
        <fullName evidence="1">34-kDa subunit of RNA polymerase III (C)</fullName>
    </submittedName>
</protein>
<evidence type="ECO:0000313" key="2">
    <source>
        <dbReference type="Proteomes" id="UP001281147"/>
    </source>
</evidence>
<comment type="caution">
    <text evidence="1">The sequence shown here is derived from an EMBL/GenBank/DDBJ whole genome shotgun (WGS) entry which is preliminary data.</text>
</comment>
<proteinExistence type="predicted"/>
<dbReference type="Proteomes" id="UP001281147">
    <property type="component" value="Unassembled WGS sequence"/>
</dbReference>
<gene>
    <name evidence="1" type="primary">RPC34_2</name>
    <name evidence="1" type="ORF">LTR37_020936</name>
</gene>
<dbReference type="EMBL" id="JAUTXU010000407">
    <property type="protein sequence ID" value="KAK3681204.1"/>
    <property type="molecule type" value="Genomic_DNA"/>
</dbReference>
<accession>A0ACC3MA51</accession>
<sequence length="397" mass="43895">MAEVRLSDQLYDRCNQVANSSDEGFKKVFNQAEILNVCDSAPLDHVKGGSTLLPLLNQLTAEALLITLKKTSGNCWSFRPRAAAKGVRSLSKDERMVYEVIESSYERGEWIRGIKNKTGIKDSPSMEKLLKALQRAGLIKNVKNVKAQNQKTYMLSYLAPSDEITGGSFYDAGELDESLVEELSNLIVFHVRQMSWVEEKRKRIKKEHSPILVRDEEDQTTAGAADTAGGKKRKRGTTANNDTHDIEDSPPPPKQRSHKHAPDPETDTGPNQLAYQAGHAYPTAASIHSYITSNNIIRAVKANSLTVDEVQNVVNVLVWDEKLEEVNGGYRTVRGVTFKQPGEEDDEPEEEGKKRGNGLTEAPCGRCPVIDLCGNGGLINAATCVYFDRWLNHGEGA</sequence>
<organism evidence="1 2">
    <name type="scientific">Vermiconidia calcicola</name>
    <dbReference type="NCBI Taxonomy" id="1690605"/>
    <lineage>
        <taxon>Eukaryota</taxon>
        <taxon>Fungi</taxon>
        <taxon>Dikarya</taxon>
        <taxon>Ascomycota</taxon>
        <taxon>Pezizomycotina</taxon>
        <taxon>Dothideomycetes</taxon>
        <taxon>Dothideomycetidae</taxon>
        <taxon>Mycosphaerellales</taxon>
        <taxon>Extremaceae</taxon>
        <taxon>Vermiconidia</taxon>
    </lineage>
</organism>
<name>A0ACC3MA51_9PEZI</name>
<reference evidence="1" key="1">
    <citation type="submission" date="2023-07" db="EMBL/GenBank/DDBJ databases">
        <title>Black Yeasts Isolated from many extreme environments.</title>
        <authorList>
            <person name="Coleine C."/>
            <person name="Stajich J.E."/>
            <person name="Selbmann L."/>
        </authorList>
    </citation>
    <scope>NUCLEOTIDE SEQUENCE</scope>
    <source>
        <strain evidence="1">CCFEE 5714</strain>
    </source>
</reference>